<keyword evidence="4" id="KW-1185">Reference proteome</keyword>
<evidence type="ECO:0000256" key="1">
    <source>
        <dbReference type="ARBA" id="ARBA00022614"/>
    </source>
</evidence>
<accession>A0A8E0RPH3</accession>
<dbReference type="InterPro" id="IPR032675">
    <property type="entry name" value="LRR_dom_sf"/>
</dbReference>
<protein>
    <recommendedName>
        <fullName evidence="5">Leucine-rich repeat protein soc-2 homolog</fullName>
    </recommendedName>
</protein>
<dbReference type="PANTHER" id="PTHR48051:SF1">
    <property type="entry name" value="RAS SUPPRESSOR PROTEIN 1"/>
    <property type="match status" value="1"/>
</dbReference>
<dbReference type="InterPro" id="IPR050216">
    <property type="entry name" value="LRR_domain-containing"/>
</dbReference>
<dbReference type="SUPFAM" id="SSF52058">
    <property type="entry name" value="L domain-like"/>
    <property type="match status" value="1"/>
</dbReference>
<reference evidence="3" key="1">
    <citation type="submission" date="2019-05" db="EMBL/GenBank/DDBJ databases">
        <title>Annotation for the trematode Fasciolopsis buski.</title>
        <authorList>
            <person name="Choi Y.-J."/>
        </authorList>
    </citation>
    <scope>NUCLEOTIDE SEQUENCE</scope>
    <source>
        <strain evidence="3">HT</strain>
        <tissue evidence="3">Whole worm</tissue>
    </source>
</reference>
<dbReference type="AlphaFoldDB" id="A0A8E0RPH3"/>
<dbReference type="InterPro" id="IPR001611">
    <property type="entry name" value="Leu-rich_rpt"/>
</dbReference>
<dbReference type="OrthoDB" id="6243810at2759"/>
<dbReference type="Gene3D" id="3.80.10.10">
    <property type="entry name" value="Ribonuclease Inhibitor"/>
    <property type="match status" value="1"/>
</dbReference>
<comment type="caution">
    <text evidence="3">The sequence shown here is derived from an EMBL/GenBank/DDBJ whole genome shotgun (WGS) entry which is preliminary data.</text>
</comment>
<dbReference type="PANTHER" id="PTHR48051">
    <property type="match status" value="1"/>
</dbReference>
<keyword evidence="1" id="KW-0433">Leucine-rich repeat</keyword>
<evidence type="ECO:0000313" key="4">
    <source>
        <dbReference type="Proteomes" id="UP000728185"/>
    </source>
</evidence>
<keyword evidence="2" id="KW-0677">Repeat</keyword>
<dbReference type="Pfam" id="PF00560">
    <property type="entry name" value="LRR_1"/>
    <property type="match status" value="1"/>
</dbReference>
<dbReference type="EMBL" id="LUCM01010172">
    <property type="protein sequence ID" value="KAA0185850.1"/>
    <property type="molecule type" value="Genomic_DNA"/>
</dbReference>
<dbReference type="GO" id="GO:0005737">
    <property type="term" value="C:cytoplasm"/>
    <property type="evidence" value="ECO:0007669"/>
    <property type="project" value="TreeGrafter"/>
</dbReference>
<evidence type="ECO:0008006" key="5">
    <source>
        <dbReference type="Google" id="ProtNLM"/>
    </source>
</evidence>
<evidence type="ECO:0000256" key="2">
    <source>
        <dbReference type="ARBA" id="ARBA00022737"/>
    </source>
</evidence>
<sequence length="183" mass="21200">MSGLNDEAISNEHHKKTNLIVDTKKLNESKTDFWILDYSKSGLRDLPKFSQEKMLSYELIASGNKISYINPDIQKLRLLTSVDLSRNRLATFPSVLCKLRYLKALMLSGNMLSAIPQEVENLKALEQLACSFLLIEAICIHRKFKKINSKSFRSQYAAFVPYEFFLLRRTRLHYFHCVSKCTI</sequence>
<evidence type="ECO:0000313" key="3">
    <source>
        <dbReference type="EMBL" id="KAA0185850.1"/>
    </source>
</evidence>
<name>A0A8E0RPH3_9TREM</name>
<organism evidence="3 4">
    <name type="scientific">Fasciolopsis buskii</name>
    <dbReference type="NCBI Taxonomy" id="27845"/>
    <lineage>
        <taxon>Eukaryota</taxon>
        <taxon>Metazoa</taxon>
        <taxon>Spiralia</taxon>
        <taxon>Lophotrochozoa</taxon>
        <taxon>Platyhelminthes</taxon>
        <taxon>Trematoda</taxon>
        <taxon>Digenea</taxon>
        <taxon>Plagiorchiida</taxon>
        <taxon>Echinostomata</taxon>
        <taxon>Echinostomatoidea</taxon>
        <taxon>Fasciolidae</taxon>
        <taxon>Fasciolopsis</taxon>
    </lineage>
</organism>
<dbReference type="Proteomes" id="UP000728185">
    <property type="component" value="Unassembled WGS sequence"/>
</dbReference>
<proteinExistence type="predicted"/>
<gene>
    <name evidence="3" type="ORF">FBUS_03676</name>
</gene>